<evidence type="ECO:0000313" key="2">
    <source>
        <dbReference type="EMBL" id="KAE9976322.1"/>
    </source>
</evidence>
<feature type="region of interest" description="Disordered" evidence="1">
    <location>
        <begin position="1"/>
        <end position="25"/>
    </location>
</feature>
<dbReference type="AlphaFoldDB" id="A0A8H3ZBH3"/>
<evidence type="ECO:0000256" key="1">
    <source>
        <dbReference type="SAM" id="MobiDB-lite"/>
    </source>
</evidence>
<comment type="caution">
    <text evidence="3">The sequence shown here is derived from an EMBL/GenBank/DDBJ whole genome shotgun (WGS) entry which is preliminary data.</text>
</comment>
<dbReference type="Proteomes" id="UP000447873">
    <property type="component" value="Unassembled WGS sequence"/>
</dbReference>
<sequence>MIRTYGHATFPTRQQRQEHRTPLQGSSGLCSFIRPRATALKRMEFGFIFTIEAVFPLANANSDCLAPGPSFYLDTRASYSEVPASPYYFHMSKSGQTLANS</sequence>
<proteinExistence type="predicted"/>
<accession>A0A8H3ZBH3</accession>
<dbReference type="EMBL" id="WNWS01000176">
    <property type="protein sequence ID" value="KAE9976322.1"/>
    <property type="molecule type" value="Genomic_DNA"/>
</dbReference>
<evidence type="ECO:0000313" key="5">
    <source>
        <dbReference type="Proteomes" id="UP000490939"/>
    </source>
</evidence>
<gene>
    <name evidence="3" type="ORF">EG327_007366</name>
    <name evidence="2" type="ORF">EG328_002663</name>
</gene>
<protein>
    <submittedName>
        <fullName evidence="3">Uncharacterized protein</fullName>
    </submittedName>
</protein>
<dbReference type="EMBL" id="WNWR01000044">
    <property type="protein sequence ID" value="KAE9992889.1"/>
    <property type="molecule type" value="Genomic_DNA"/>
</dbReference>
<dbReference type="Proteomes" id="UP000490939">
    <property type="component" value="Unassembled WGS sequence"/>
</dbReference>
<reference evidence="3 5" key="1">
    <citation type="submission" date="2019-07" db="EMBL/GenBank/DDBJ databases">
        <title>Venturia inaequalis Genome Resource.</title>
        <authorList>
            <person name="Lichtner F.J."/>
        </authorList>
    </citation>
    <scope>NUCLEOTIDE SEQUENCE [LARGE SCALE GENOMIC DNA]</scope>
    <source>
        <strain evidence="2 4">120213</strain>
        <strain evidence="3 5">DMI_063113</strain>
    </source>
</reference>
<evidence type="ECO:0000313" key="4">
    <source>
        <dbReference type="Proteomes" id="UP000447873"/>
    </source>
</evidence>
<keyword evidence="5" id="KW-1185">Reference proteome</keyword>
<name>A0A8H3ZBH3_VENIN</name>
<organism evidence="3 5">
    <name type="scientific">Venturia inaequalis</name>
    <name type="common">Apple scab fungus</name>
    <dbReference type="NCBI Taxonomy" id="5025"/>
    <lineage>
        <taxon>Eukaryota</taxon>
        <taxon>Fungi</taxon>
        <taxon>Dikarya</taxon>
        <taxon>Ascomycota</taxon>
        <taxon>Pezizomycotina</taxon>
        <taxon>Dothideomycetes</taxon>
        <taxon>Pleosporomycetidae</taxon>
        <taxon>Venturiales</taxon>
        <taxon>Venturiaceae</taxon>
        <taxon>Venturia</taxon>
    </lineage>
</organism>
<evidence type="ECO:0000313" key="3">
    <source>
        <dbReference type="EMBL" id="KAE9992889.1"/>
    </source>
</evidence>